<evidence type="ECO:0000313" key="1">
    <source>
        <dbReference type="EMBL" id="KAL2321963.1"/>
    </source>
</evidence>
<proteinExistence type="predicted"/>
<accession>A0ABD1LF45</accession>
<gene>
    <name evidence="1" type="ORF">Fmac_026342</name>
</gene>
<dbReference type="Proteomes" id="UP001603857">
    <property type="component" value="Unassembled WGS sequence"/>
</dbReference>
<dbReference type="AlphaFoldDB" id="A0ABD1LF45"/>
<dbReference type="EMBL" id="JBGMDY010000009">
    <property type="protein sequence ID" value="KAL2321963.1"/>
    <property type="molecule type" value="Genomic_DNA"/>
</dbReference>
<organism evidence="1 2">
    <name type="scientific">Flemingia macrophylla</name>
    <dbReference type="NCBI Taxonomy" id="520843"/>
    <lineage>
        <taxon>Eukaryota</taxon>
        <taxon>Viridiplantae</taxon>
        <taxon>Streptophyta</taxon>
        <taxon>Embryophyta</taxon>
        <taxon>Tracheophyta</taxon>
        <taxon>Spermatophyta</taxon>
        <taxon>Magnoliopsida</taxon>
        <taxon>eudicotyledons</taxon>
        <taxon>Gunneridae</taxon>
        <taxon>Pentapetalae</taxon>
        <taxon>rosids</taxon>
        <taxon>fabids</taxon>
        <taxon>Fabales</taxon>
        <taxon>Fabaceae</taxon>
        <taxon>Papilionoideae</taxon>
        <taxon>50 kb inversion clade</taxon>
        <taxon>NPAAA clade</taxon>
        <taxon>indigoferoid/millettioid clade</taxon>
        <taxon>Phaseoleae</taxon>
        <taxon>Flemingia</taxon>
    </lineage>
</organism>
<sequence>MEHKAFWVLKRVNFEHAAAGEKRKTQLAELEEMRLKAYESSKLRLFPGKLKSKWSRPFKVKNVMSHGAVKIENPSTERSWVVNGQRLKVYVGGEVLRLTTVVKFQE</sequence>
<comment type="caution">
    <text evidence="1">The sequence shown here is derived from an EMBL/GenBank/DDBJ whole genome shotgun (WGS) entry which is preliminary data.</text>
</comment>
<name>A0ABD1LF45_9FABA</name>
<protein>
    <submittedName>
        <fullName evidence="1">Uncharacterized protein</fullName>
    </submittedName>
</protein>
<evidence type="ECO:0000313" key="2">
    <source>
        <dbReference type="Proteomes" id="UP001603857"/>
    </source>
</evidence>
<reference evidence="1 2" key="1">
    <citation type="submission" date="2024-08" db="EMBL/GenBank/DDBJ databases">
        <title>Insights into the chromosomal genome structure of Flemingia macrophylla.</title>
        <authorList>
            <person name="Ding Y."/>
            <person name="Zhao Y."/>
            <person name="Bi W."/>
            <person name="Wu M."/>
            <person name="Zhao G."/>
            <person name="Gong Y."/>
            <person name="Li W."/>
            <person name="Zhang P."/>
        </authorList>
    </citation>
    <scope>NUCLEOTIDE SEQUENCE [LARGE SCALE GENOMIC DNA]</scope>
    <source>
        <strain evidence="1">DYQJB</strain>
        <tissue evidence="1">Leaf</tissue>
    </source>
</reference>
<keyword evidence="2" id="KW-1185">Reference proteome</keyword>